<dbReference type="Proteomes" id="UP001151760">
    <property type="component" value="Unassembled WGS sequence"/>
</dbReference>
<dbReference type="PANTHER" id="PTHR33067:SF35">
    <property type="entry name" value="ASPARTIC PEPTIDASE DDI1-TYPE DOMAIN-CONTAINING PROTEIN"/>
    <property type="match status" value="1"/>
</dbReference>
<keyword evidence="1" id="KW-0239">DNA-directed DNA polymerase</keyword>
<keyword evidence="2" id="KW-1185">Reference proteome</keyword>
<dbReference type="SUPFAM" id="SSF50630">
    <property type="entry name" value="Acid proteases"/>
    <property type="match status" value="1"/>
</dbReference>
<evidence type="ECO:0000313" key="1">
    <source>
        <dbReference type="EMBL" id="GJU07110.1"/>
    </source>
</evidence>
<dbReference type="EMBL" id="BQNB010021507">
    <property type="protein sequence ID" value="GJU07110.1"/>
    <property type="molecule type" value="Genomic_DNA"/>
</dbReference>
<dbReference type="Gene3D" id="2.40.70.10">
    <property type="entry name" value="Acid Proteases"/>
    <property type="match status" value="1"/>
</dbReference>
<dbReference type="InterPro" id="IPR021109">
    <property type="entry name" value="Peptidase_aspartic_dom_sf"/>
</dbReference>
<dbReference type="PANTHER" id="PTHR33067">
    <property type="entry name" value="RNA-DIRECTED DNA POLYMERASE-RELATED"/>
    <property type="match status" value="1"/>
</dbReference>
<accession>A0ABQ5J3P3</accession>
<name>A0ABQ5J3P3_9ASTR</name>
<dbReference type="Pfam" id="PF13650">
    <property type="entry name" value="Asp_protease_2"/>
    <property type="match status" value="1"/>
</dbReference>
<comment type="caution">
    <text evidence="1">The sequence shown here is derived from an EMBL/GenBank/DDBJ whole genome shotgun (WGS) entry which is preliminary data.</text>
</comment>
<organism evidence="1 2">
    <name type="scientific">Tanacetum coccineum</name>
    <dbReference type="NCBI Taxonomy" id="301880"/>
    <lineage>
        <taxon>Eukaryota</taxon>
        <taxon>Viridiplantae</taxon>
        <taxon>Streptophyta</taxon>
        <taxon>Embryophyta</taxon>
        <taxon>Tracheophyta</taxon>
        <taxon>Spermatophyta</taxon>
        <taxon>Magnoliopsida</taxon>
        <taxon>eudicotyledons</taxon>
        <taxon>Gunneridae</taxon>
        <taxon>Pentapetalae</taxon>
        <taxon>asterids</taxon>
        <taxon>campanulids</taxon>
        <taxon>Asterales</taxon>
        <taxon>Asteraceae</taxon>
        <taxon>Asteroideae</taxon>
        <taxon>Anthemideae</taxon>
        <taxon>Anthemidinae</taxon>
        <taxon>Tanacetum</taxon>
    </lineage>
</organism>
<dbReference type="CDD" id="cd00303">
    <property type="entry name" value="retropepsin_like"/>
    <property type="match status" value="1"/>
</dbReference>
<protein>
    <submittedName>
        <fullName evidence="1">DNA-directed DNA polymerase</fullName>
    </submittedName>
</protein>
<reference evidence="1" key="2">
    <citation type="submission" date="2022-01" db="EMBL/GenBank/DDBJ databases">
        <authorList>
            <person name="Yamashiro T."/>
            <person name="Shiraishi A."/>
            <person name="Satake H."/>
            <person name="Nakayama K."/>
        </authorList>
    </citation>
    <scope>NUCLEOTIDE SEQUENCE</scope>
</reference>
<proteinExistence type="predicted"/>
<keyword evidence="1" id="KW-0548">Nucleotidyltransferase</keyword>
<keyword evidence="1" id="KW-0808">Transferase</keyword>
<gene>
    <name evidence="1" type="ORF">Tco_1123540</name>
</gene>
<dbReference type="GO" id="GO:0003887">
    <property type="term" value="F:DNA-directed DNA polymerase activity"/>
    <property type="evidence" value="ECO:0007669"/>
    <property type="project" value="UniProtKB-KW"/>
</dbReference>
<sequence>MEKKKLAEKFLENLTAAPHISTFHRVSSMLNKLPSKEKDPGSFTIPCDIGQLHINNALADLGASISLMPYTMYEKLGLGEPKATRMSLEHADRSIQYPRGIIENVLIKVDKFILPIDFVILDMPEDSRVPIILGRSFLATARTMIDVFNKKITLRVGDDEVIFDIDQSIKRLTTEDDECYGIDDLDDTINAEAQKLLANKEPDSFLSRGLEKSIDQSDLEGYEPVEFKPDNESDSDKPIRRITSINTPYPVVQEPAKPVEVERELLYSASANEIGEKKPELKDLPHHLEYAYLLGDKSFRIIISSELSEKEKISLLQVLEKRKGAIAWKMSDIKGISPSYYTPKILMEDDFKPVIQPQRRLNPKVQVKNKIVKLLDSSLIYPISDSSWEASEDDDGEILCMTRSSTNELFKPFKDPEREFRSSRRHFKTLSLDELRSPDFNLFSDQEYSEEEVAETMAETMEQYMSKTRADYGSGVARPKIKDKDNFELKG</sequence>
<evidence type="ECO:0000313" key="2">
    <source>
        <dbReference type="Proteomes" id="UP001151760"/>
    </source>
</evidence>
<reference evidence="1" key="1">
    <citation type="journal article" date="2022" name="Int. J. Mol. Sci.">
        <title>Draft Genome of Tanacetum Coccineum: Genomic Comparison of Closely Related Tanacetum-Family Plants.</title>
        <authorList>
            <person name="Yamashiro T."/>
            <person name="Shiraishi A."/>
            <person name="Nakayama K."/>
            <person name="Satake H."/>
        </authorList>
    </citation>
    <scope>NUCLEOTIDE SEQUENCE</scope>
</reference>